<evidence type="ECO:0000313" key="7">
    <source>
        <dbReference type="EMBL" id="KAF2860968.1"/>
    </source>
</evidence>
<dbReference type="Proteomes" id="UP000799421">
    <property type="component" value="Unassembled WGS sequence"/>
</dbReference>
<dbReference type="GO" id="GO:0016020">
    <property type="term" value="C:membrane"/>
    <property type="evidence" value="ECO:0007669"/>
    <property type="project" value="UniProtKB-SubCell"/>
</dbReference>
<feature type="transmembrane region" description="Helical" evidence="6">
    <location>
        <begin position="178"/>
        <end position="198"/>
    </location>
</feature>
<dbReference type="OrthoDB" id="15001at2759"/>
<dbReference type="PANTHER" id="PTHR13353">
    <property type="entry name" value="TRANSMEMBRANE PROTEIN 19"/>
    <property type="match status" value="1"/>
</dbReference>
<proteinExistence type="inferred from homology"/>
<keyword evidence="8" id="KW-1185">Reference proteome</keyword>
<feature type="transmembrane region" description="Helical" evidence="6">
    <location>
        <begin position="210"/>
        <end position="230"/>
    </location>
</feature>
<keyword evidence="5 6" id="KW-0472">Membrane</keyword>
<accession>A0A6A7C2N8</accession>
<evidence type="ECO:0000256" key="5">
    <source>
        <dbReference type="ARBA" id="ARBA00023136"/>
    </source>
</evidence>
<sequence length="293" mass="30214">MSSSTTPPPPSIEEMHPKLPQLITTALLILYASTRRKLTPAGAAAGGICAAIHILDPSPIPFVLLVTFFLSGTIVTRIGREAKKQITSHHITSTPSPRVGDGEKRSATQVFCNAGFACLLSLLHVWGGWDLLVLGIVVHYAAVASDTFSSELGILAVQTPVLITSLKRVPRGTNGGVTLLGLGFGVLGSALIVGVAVLGEGGRVGLGTGVYVILMGALGSVIDSVLGATVQSTAVDERGKVIEGFGGVTVRFEGGKTLGRDLLSNNGVNFAMAVATSVFAMTGAWALELTWTA</sequence>
<feature type="transmembrane region" description="Helical" evidence="6">
    <location>
        <begin position="268"/>
        <end position="287"/>
    </location>
</feature>
<dbReference type="AlphaFoldDB" id="A0A6A7C2N8"/>
<dbReference type="InterPro" id="IPR002794">
    <property type="entry name" value="DUF92_TMEM19"/>
</dbReference>
<name>A0A6A7C2N8_9PEZI</name>
<dbReference type="PANTHER" id="PTHR13353:SF5">
    <property type="entry name" value="TRANSMEMBRANE PROTEIN 19"/>
    <property type="match status" value="1"/>
</dbReference>
<evidence type="ECO:0000256" key="3">
    <source>
        <dbReference type="ARBA" id="ARBA00022692"/>
    </source>
</evidence>
<reference evidence="7" key="1">
    <citation type="journal article" date="2020" name="Stud. Mycol.">
        <title>101 Dothideomycetes genomes: a test case for predicting lifestyles and emergence of pathogens.</title>
        <authorList>
            <person name="Haridas S."/>
            <person name="Albert R."/>
            <person name="Binder M."/>
            <person name="Bloem J."/>
            <person name="Labutti K."/>
            <person name="Salamov A."/>
            <person name="Andreopoulos B."/>
            <person name="Baker S."/>
            <person name="Barry K."/>
            <person name="Bills G."/>
            <person name="Bluhm B."/>
            <person name="Cannon C."/>
            <person name="Castanera R."/>
            <person name="Culley D."/>
            <person name="Daum C."/>
            <person name="Ezra D."/>
            <person name="Gonzalez J."/>
            <person name="Henrissat B."/>
            <person name="Kuo A."/>
            <person name="Liang C."/>
            <person name="Lipzen A."/>
            <person name="Lutzoni F."/>
            <person name="Magnuson J."/>
            <person name="Mondo S."/>
            <person name="Nolan M."/>
            <person name="Ohm R."/>
            <person name="Pangilinan J."/>
            <person name="Park H.-J."/>
            <person name="Ramirez L."/>
            <person name="Alfaro M."/>
            <person name="Sun H."/>
            <person name="Tritt A."/>
            <person name="Yoshinaga Y."/>
            <person name="Zwiers L.-H."/>
            <person name="Turgeon B."/>
            <person name="Goodwin S."/>
            <person name="Spatafora J."/>
            <person name="Crous P."/>
            <person name="Grigoriev I."/>
        </authorList>
    </citation>
    <scope>NUCLEOTIDE SEQUENCE</scope>
    <source>
        <strain evidence="7">CBS 480.64</strain>
    </source>
</reference>
<evidence type="ECO:0000313" key="8">
    <source>
        <dbReference type="Proteomes" id="UP000799421"/>
    </source>
</evidence>
<evidence type="ECO:0008006" key="9">
    <source>
        <dbReference type="Google" id="ProtNLM"/>
    </source>
</evidence>
<comment type="subcellular location">
    <subcellularLocation>
        <location evidence="1">Membrane</location>
        <topology evidence="1">Multi-pass membrane protein</topology>
    </subcellularLocation>
</comment>
<keyword evidence="3 6" id="KW-0812">Transmembrane</keyword>
<dbReference type="EMBL" id="MU005976">
    <property type="protein sequence ID" value="KAF2860968.1"/>
    <property type="molecule type" value="Genomic_DNA"/>
</dbReference>
<evidence type="ECO:0000256" key="6">
    <source>
        <dbReference type="SAM" id="Phobius"/>
    </source>
</evidence>
<evidence type="ECO:0000256" key="4">
    <source>
        <dbReference type="ARBA" id="ARBA00022989"/>
    </source>
</evidence>
<gene>
    <name evidence="7" type="ORF">K470DRAFT_257320</name>
</gene>
<protein>
    <recommendedName>
        <fullName evidence="9">DUF92-domain-containing protein</fullName>
    </recommendedName>
</protein>
<dbReference type="Pfam" id="PF01940">
    <property type="entry name" value="DUF92"/>
    <property type="match status" value="1"/>
</dbReference>
<comment type="similarity">
    <text evidence="2">Belongs to the TMEM19 family.</text>
</comment>
<keyword evidence="4 6" id="KW-1133">Transmembrane helix</keyword>
<evidence type="ECO:0000256" key="2">
    <source>
        <dbReference type="ARBA" id="ARBA00009012"/>
    </source>
</evidence>
<organism evidence="7 8">
    <name type="scientific">Piedraia hortae CBS 480.64</name>
    <dbReference type="NCBI Taxonomy" id="1314780"/>
    <lineage>
        <taxon>Eukaryota</taxon>
        <taxon>Fungi</taxon>
        <taxon>Dikarya</taxon>
        <taxon>Ascomycota</taxon>
        <taxon>Pezizomycotina</taxon>
        <taxon>Dothideomycetes</taxon>
        <taxon>Dothideomycetidae</taxon>
        <taxon>Capnodiales</taxon>
        <taxon>Piedraiaceae</taxon>
        <taxon>Piedraia</taxon>
    </lineage>
</organism>
<feature type="transmembrane region" description="Helical" evidence="6">
    <location>
        <begin position="61"/>
        <end position="79"/>
    </location>
</feature>
<evidence type="ECO:0000256" key="1">
    <source>
        <dbReference type="ARBA" id="ARBA00004141"/>
    </source>
</evidence>